<evidence type="ECO:0000256" key="6">
    <source>
        <dbReference type="SAM" id="Phobius"/>
    </source>
</evidence>
<comment type="caution">
    <text evidence="8">The sequence shown here is derived from an EMBL/GenBank/DDBJ whole genome shotgun (WGS) entry which is preliminary data.</text>
</comment>
<evidence type="ECO:0000313" key="9">
    <source>
        <dbReference type="Proteomes" id="UP001516023"/>
    </source>
</evidence>
<evidence type="ECO:0000313" key="8">
    <source>
        <dbReference type="EMBL" id="KAL3794639.1"/>
    </source>
</evidence>
<feature type="transmembrane region" description="Helical" evidence="6">
    <location>
        <begin position="617"/>
        <end position="642"/>
    </location>
</feature>
<feature type="region of interest" description="Disordered" evidence="5">
    <location>
        <begin position="154"/>
        <end position="179"/>
    </location>
</feature>
<comment type="subcellular location">
    <subcellularLocation>
        <location evidence="1">Membrane</location>
        <topology evidence="1">Multi-pass membrane protein</topology>
    </subcellularLocation>
</comment>
<dbReference type="GO" id="GO:0016020">
    <property type="term" value="C:membrane"/>
    <property type="evidence" value="ECO:0007669"/>
    <property type="project" value="UniProtKB-SubCell"/>
</dbReference>
<proteinExistence type="predicted"/>
<evidence type="ECO:0000256" key="4">
    <source>
        <dbReference type="ARBA" id="ARBA00023136"/>
    </source>
</evidence>
<dbReference type="Proteomes" id="UP001516023">
    <property type="component" value="Unassembled WGS sequence"/>
</dbReference>
<evidence type="ECO:0000256" key="1">
    <source>
        <dbReference type="ARBA" id="ARBA00004141"/>
    </source>
</evidence>
<feature type="transmembrane region" description="Helical" evidence="6">
    <location>
        <begin position="471"/>
        <end position="491"/>
    </location>
</feature>
<protein>
    <recommendedName>
        <fullName evidence="7">Ion transport domain-containing protein</fullName>
    </recommendedName>
</protein>
<feature type="transmembrane region" description="Helical" evidence="6">
    <location>
        <begin position="755"/>
        <end position="777"/>
    </location>
</feature>
<sequence>MLCIKYKLALERRRRVSNYIPTEIQTKHRNENSYHQAFLSCGDTDFVLSSFEMAFNLRIAGVRVSLTPSGSSATNFLSGVRQCNGHIEADLLNFTGTIVLCEDTHADSKIVSGSSEVDKTNNVISREGFIVKDIVGGSNNLSLHSIADTGRYNNSPEGSLIGTSRTSSEDNSSDMTTVNAVPDTASRSVAFDVLPMLQQGEPGGYVHHKIQDPYHPPETKQSNGYHVVQQIQLNDEESKNYTNFSFHEACASEDVDIEDLFAMLRRDPELASQQDEFGDYPAHIFANNDALIYTTESDDDLVDFLFELYCAFPGAFFAEGRSGQIPFAGAICDWIDDCHQLYHRDETSVYRVSELKTLSNSDRVINSLCVRAEVQMLSQLPERVALTPKVAYSFKMLSALLDRLSQAALEDISQRREFFLTSWKRRDKIIRGVASLPFLIRTVLLIESPTERDALLQTSIIKNSIFCVESVGLWLVGMYLCSALPALLAGCPRSKNCARYYLCLVSRSSISDLYGKDAPWSRQDIERFHDSRKELYNRIGKLGGLLPIMLHLGDHLYEVSTKRSVKHVVESVLGTPFVVYLNFSEMICLLVLNCTYRIIIELLYNSSEPVGTSYREFWGLAFTTAVFFTLKDIGIMLGFFSFEEHLWRRHLTSVSTIVGMFTMISVFASLGIIYVDENIHGRNFLGLVMGLLWWKLVLHLKGMSSSLSTLIYTILQIAGSLKYFLLIFLILIICFADMIQIVTKTSNQCDGDADFETLCSLTPVQSYVAMYGIMIGGMEMSSLAEFSPLVIVLFISATFLGLIVLVNILIAIVTSEYEDACNKSHALFARARLEQAARHVAREKFFDPQGDPAHFEVGVKIWRKFWKISYFILFLSQEFFLVKSLVSCNDLRKQGIVDNFYFISLVIYGIMYHVLLIATGMAVSAMAISQYEFLARFKEGRLHKFTQIGLKPVCLYLRSMGLFKSESCNECSK</sequence>
<keyword evidence="9" id="KW-1185">Reference proteome</keyword>
<accession>A0ABD3Q457</accession>
<keyword evidence="4 6" id="KW-0472">Membrane</keyword>
<feature type="transmembrane region" description="Helical" evidence="6">
    <location>
        <begin position="789"/>
        <end position="813"/>
    </location>
</feature>
<dbReference type="InterPro" id="IPR005821">
    <property type="entry name" value="Ion_trans_dom"/>
</dbReference>
<dbReference type="EMBL" id="JABMIG020000078">
    <property type="protein sequence ID" value="KAL3794639.1"/>
    <property type="molecule type" value="Genomic_DNA"/>
</dbReference>
<feature type="transmembrane region" description="Helical" evidence="6">
    <location>
        <begin position="906"/>
        <end position="928"/>
    </location>
</feature>
<evidence type="ECO:0000256" key="2">
    <source>
        <dbReference type="ARBA" id="ARBA00022692"/>
    </source>
</evidence>
<evidence type="ECO:0000259" key="7">
    <source>
        <dbReference type="Pfam" id="PF00520"/>
    </source>
</evidence>
<organism evidence="8 9">
    <name type="scientific">Cyclotella cryptica</name>
    <dbReference type="NCBI Taxonomy" id="29204"/>
    <lineage>
        <taxon>Eukaryota</taxon>
        <taxon>Sar</taxon>
        <taxon>Stramenopiles</taxon>
        <taxon>Ochrophyta</taxon>
        <taxon>Bacillariophyta</taxon>
        <taxon>Coscinodiscophyceae</taxon>
        <taxon>Thalassiosirophycidae</taxon>
        <taxon>Stephanodiscales</taxon>
        <taxon>Stephanodiscaceae</taxon>
        <taxon>Cyclotella</taxon>
    </lineage>
</organism>
<name>A0ABD3Q457_9STRA</name>
<feature type="transmembrane region" description="Helical" evidence="6">
    <location>
        <begin position="577"/>
        <end position="596"/>
    </location>
</feature>
<gene>
    <name evidence="8" type="ORF">HJC23_010067</name>
</gene>
<keyword evidence="2 6" id="KW-0812">Transmembrane</keyword>
<keyword evidence="3 6" id="KW-1133">Transmembrane helix</keyword>
<dbReference type="Pfam" id="PF00520">
    <property type="entry name" value="Ion_trans"/>
    <property type="match status" value="1"/>
</dbReference>
<reference evidence="8 9" key="1">
    <citation type="journal article" date="2020" name="G3 (Bethesda)">
        <title>Improved Reference Genome for Cyclotella cryptica CCMP332, a Model for Cell Wall Morphogenesis, Salinity Adaptation, and Lipid Production in Diatoms (Bacillariophyta).</title>
        <authorList>
            <person name="Roberts W.R."/>
            <person name="Downey K.M."/>
            <person name="Ruck E.C."/>
            <person name="Traller J.C."/>
            <person name="Alverson A.J."/>
        </authorList>
    </citation>
    <scope>NUCLEOTIDE SEQUENCE [LARGE SCALE GENOMIC DNA]</scope>
    <source>
        <strain evidence="8 9">CCMP332</strain>
    </source>
</reference>
<evidence type="ECO:0000256" key="3">
    <source>
        <dbReference type="ARBA" id="ARBA00022989"/>
    </source>
</evidence>
<evidence type="ECO:0000256" key="5">
    <source>
        <dbReference type="SAM" id="MobiDB-lite"/>
    </source>
</evidence>
<feature type="transmembrane region" description="Helical" evidence="6">
    <location>
        <begin position="654"/>
        <end position="675"/>
    </location>
</feature>
<dbReference type="AlphaFoldDB" id="A0ABD3Q457"/>
<feature type="domain" description="Ion transport" evidence="7">
    <location>
        <begin position="588"/>
        <end position="820"/>
    </location>
</feature>
<feature type="transmembrane region" description="Helical" evidence="6">
    <location>
        <begin position="723"/>
        <end position="743"/>
    </location>
</feature>